<dbReference type="NCBIfam" id="TIGR00254">
    <property type="entry name" value="GGDEF"/>
    <property type="match status" value="1"/>
</dbReference>
<dbReference type="CDD" id="cd00130">
    <property type="entry name" value="PAS"/>
    <property type="match status" value="2"/>
</dbReference>
<evidence type="ECO:0000259" key="2">
    <source>
        <dbReference type="PROSITE" id="PS50113"/>
    </source>
</evidence>
<dbReference type="PROSITE" id="PS50887">
    <property type="entry name" value="GGDEF"/>
    <property type="match status" value="1"/>
</dbReference>
<dbReference type="InterPro" id="IPR013767">
    <property type="entry name" value="PAS_fold"/>
</dbReference>
<dbReference type="PROSITE" id="PS50112">
    <property type="entry name" value="PAS"/>
    <property type="match status" value="2"/>
</dbReference>
<dbReference type="Pfam" id="PF00563">
    <property type="entry name" value="EAL"/>
    <property type="match status" value="1"/>
</dbReference>
<dbReference type="Pfam" id="PF13426">
    <property type="entry name" value="PAS_9"/>
    <property type="match status" value="1"/>
</dbReference>
<dbReference type="InterPro" id="IPR035919">
    <property type="entry name" value="EAL_sf"/>
</dbReference>
<dbReference type="InterPro" id="IPR000014">
    <property type="entry name" value="PAS"/>
</dbReference>
<dbReference type="PROSITE" id="PS50883">
    <property type="entry name" value="EAL"/>
    <property type="match status" value="1"/>
</dbReference>
<evidence type="ECO:0000313" key="5">
    <source>
        <dbReference type="EMBL" id="GGB39888.1"/>
    </source>
</evidence>
<comment type="caution">
    <text evidence="5">The sequence shown here is derived from an EMBL/GenBank/DDBJ whole genome shotgun (WGS) entry which is preliminary data.</text>
</comment>
<dbReference type="EMBL" id="BMKE01000007">
    <property type="protein sequence ID" value="GGB39888.1"/>
    <property type="molecule type" value="Genomic_DNA"/>
</dbReference>
<feature type="domain" description="PAC" evidence="2">
    <location>
        <begin position="348"/>
        <end position="400"/>
    </location>
</feature>
<accession>A0ABQ1IGC9</accession>
<feature type="domain" description="PAS" evidence="1">
    <location>
        <begin position="275"/>
        <end position="332"/>
    </location>
</feature>
<evidence type="ECO:0000259" key="3">
    <source>
        <dbReference type="PROSITE" id="PS50883"/>
    </source>
</evidence>
<dbReference type="InterPro" id="IPR029787">
    <property type="entry name" value="Nucleotide_cyclase"/>
</dbReference>
<name>A0ABQ1IGC9_9GAMM</name>
<sequence>MRLQHNQDDSLHLMADMIAENRSDWHQLCEQVASCVGAQAACYVFFHDQQPPSLATGTEWSLLPRWSLADYQAIWQQKAFYSAITGAAACPDNRYLAVPISRGGLTGLLLLQYPTLAPALLPPQRRLLDTMAVHGALLFHDGHHRARQRKREGSSQRLLNRLKVIFDHVPIPINAFNAEGRCILWNHECEQIFGWSFEEVKQHPNPISLFYPDPAEQAAVIATFNNSNSTEFTEWRPMTRAGERLTTLWANIMLPNGEMLCVGHDISEQKEAANQQRLAASVFESSYDAIMITDANRCIAHINPAFTRITGYTSAEVMGRNPDLLEHISTEDDFYSALYQELNTQGYWQGELSSRRKNGEAYSVLLAISVVKDDEGRVINHVAIFSDITYLKEHEAQLRHQACHDVLTGVPNRMLFGELLEREISSAERNNGRLAVCYLDLDGFKAVNDNLGHAAGDRLLIEVSRRLGKITRSCDAMSRLGGDEFALLFTGLHNSLECDEILNRVQSIVSEPVELEGQQVYVSASIGVALYPQDGMDAELLLRYADQAMYQAKKQGKNTYVFFDAALHLQEQNRQQQLARVMNAFRQKEFLLYYQPTIDLFTRQMVGLEALLRWKDPEYGIVTPGDFLPIILGSKMEFELGMWVIEQVLQQMTLWSEQGLAFKVSFNVSSGQLMHPDFSKELNRLLALYPQAPPALLELEFQESAVLADINSTVAVLERCRSLGICVSLDNFGTGYSSLSHLNQLPVDTLKIDRSFICNLLSNAHDVSMVESVIQLAAALKIGVTAEGVEQVEQGTRLQQLGCQYVQGYGISQPLPAGQIGGWLQQWNIDQLM</sequence>
<dbReference type="Pfam" id="PF00989">
    <property type="entry name" value="PAS"/>
    <property type="match status" value="1"/>
</dbReference>
<organism evidence="5 6">
    <name type="scientific">Oceanisphaera marina</name>
    <dbReference type="NCBI Taxonomy" id="2017550"/>
    <lineage>
        <taxon>Bacteria</taxon>
        <taxon>Pseudomonadati</taxon>
        <taxon>Pseudomonadota</taxon>
        <taxon>Gammaproteobacteria</taxon>
        <taxon>Aeromonadales</taxon>
        <taxon>Aeromonadaceae</taxon>
        <taxon>Oceanisphaera</taxon>
    </lineage>
</organism>
<reference evidence="6" key="1">
    <citation type="journal article" date="2019" name="Int. J. Syst. Evol. Microbiol.">
        <title>The Global Catalogue of Microorganisms (GCM) 10K type strain sequencing project: providing services to taxonomists for standard genome sequencing and annotation.</title>
        <authorList>
            <consortium name="The Broad Institute Genomics Platform"/>
            <consortium name="The Broad Institute Genome Sequencing Center for Infectious Disease"/>
            <person name="Wu L."/>
            <person name="Ma J."/>
        </authorList>
    </citation>
    <scope>NUCLEOTIDE SEQUENCE [LARGE SCALE GENOMIC DNA]</scope>
    <source>
        <strain evidence="6">CGMCC 1.15923</strain>
    </source>
</reference>
<dbReference type="SUPFAM" id="SSF55785">
    <property type="entry name" value="PYP-like sensor domain (PAS domain)"/>
    <property type="match status" value="2"/>
</dbReference>
<protein>
    <recommendedName>
        <fullName evidence="7">GGDEF domain-containing protein</fullName>
    </recommendedName>
</protein>
<dbReference type="Gene3D" id="3.30.450.20">
    <property type="entry name" value="PAS domain"/>
    <property type="match status" value="2"/>
</dbReference>
<gene>
    <name evidence="5" type="ORF">GCM10011502_11520</name>
</gene>
<dbReference type="InterPro" id="IPR000160">
    <property type="entry name" value="GGDEF_dom"/>
</dbReference>
<feature type="domain" description="EAL" evidence="3">
    <location>
        <begin position="574"/>
        <end position="828"/>
    </location>
</feature>
<evidence type="ECO:0000313" key="6">
    <source>
        <dbReference type="Proteomes" id="UP000646152"/>
    </source>
</evidence>
<dbReference type="PROSITE" id="PS50113">
    <property type="entry name" value="PAC"/>
    <property type="match status" value="1"/>
</dbReference>
<dbReference type="CDD" id="cd01949">
    <property type="entry name" value="GGDEF"/>
    <property type="match status" value="1"/>
</dbReference>
<evidence type="ECO:0000259" key="4">
    <source>
        <dbReference type="PROSITE" id="PS50887"/>
    </source>
</evidence>
<dbReference type="PANTHER" id="PTHR44757">
    <property type="entry name" value="DIGUANYLATE CYCLASE DGCP"/>
    <property type="match status" value="1"/>
</dbReference>
<dbReference type="InterPro" id="IPR001633">
    <property type="entry name" value="EAL_dom"/>
</dbReference>
<dbReference type="SMART" id="SM00091">
    <property type="entry name" value="PAS"/>
    <property type="match status" value="2"/>
</dbReference>
<dbReference type="InterPro" id="IPR043128">
    <property type="entry name" value="Rev_trsase/Diguanyl_cyclase"/>
</dbReference>
<dbReference type="PANTHER" id="PTHR44757:SF2">
    <property type="entry name" value="BIOFILM ARCHITECTURE MAINTENANCE PROTEIN MBAA"/>
    <property type="match status" value="1"/>
</dbReference>
<dbReference type="SMART" id="SM00052">
    <property type="entry name" value="EAL"/>
    <property type="match status" value="1"/>
</dbReference>
<dbReference type="SMART" id="SM00267">
    <property type="entry name" value="GGDEF"/>
    <property type="match status" value="1"/>
</dbReference>
<keyword evidence="6" id="KW-1185">Reference proteome</keyword>
<dbReference type="InterPro" id="IPR052155">
    <property type="entry name" value="Biofilm_reg_signaling"/>
</dbReference>
<dbReference type="InterPro" id="IPR001610">
    <property type="entry name" value="PAC"/>
</dbReference>
<dbReference type="Gene3D" id="3.30.70.270">
    <property type="match status" value="1"/>
</dbReference>
<evidence type="ECO:0008006" key="7">
    <source>
        <dbReference type="Google" id="ProtNLM"/>
    </source>
</evidence>
<dbReference type="Proteomes" id="UP000646152">
    <property type="component" value="Unassembled WGS sequence"/>
</dbReference>
<dbReference type="InterPro" id="IPR035965">
    <property type="entry name" value="PAS-like_dom_sf"/>
</dbReference>
<feature type="domain" description="GGDEF" evidence="4">
    <location>
        <begin position="432"/>
        <end position="565"/>
    </location>
</feature>
<dbReference type="Gene3D" id="3.20.20.450">
    <property type="entry name" value="EAL domain"/>
    <property type="match status" value="1"/>
</dbReference>
<dbReference type="SMART" id="SM00086">
    <property type="entry name" value="PAC"/>
    <property type="match status" value="1"/>
</dbReference>
<dbReference type="InterPro" id="IPR000700">
    <property type="entry name" value="PAS-assoc_C"/>
</dbReference>
<proteinExistence type="predicted"/>
<dbReference type="NCBIfam" id="TIGR00229">
    <property type="entry name" value="sensory_box"/>
    <property type="match status" value="2"/>
</dbReference>
<evidence type="ECO:0000259" key="1">
    <source>
        <dbReference type="PROSITE" id="PS50112"/>
    </source>
</evidence>
<dbReference type="CDD" id="cd01948">
    <property type="entry name" value="EAL"/>
    <property type="match status" value="1"/>
</dbReference>
<dbReference type="Pfam" id="PF00990">
    <property type="entry name" value="GGDEF"/>
    <property type="match status" value="1"/>
</dbReference>
<dbReference type="SUPFAM" id="SSF55073">
    <property type="entry name" value="Nucleotide cyclase"/>
    <property type="match status" value="1"/>
</dbReference>
<feature type="domain" description="PAS" evidence="1">
    <location>
        <begin position="158"/>
        <end position="213"/>
    </location>
</feature>
<dbReference type="SUPFAM" id="SSF141868">
    <property type="entry name" value="EAL domain-like"/>
    <property type="match status" value="1"/>
</dbReference>